<dbReference type="InterPro" id="IPR009836">
    <property type="entry name" value="GRDP-like"/>
</dbReference>
<dbReference type="Proteomes" id="UP000230423">
    <property type="component" value="Unassembled WGS sequence"/>
</dbReference>
<keyword evidence="3" id="KW-1185">Reference proteome</keyword>
<protein>
    <submittedName>
        <fullName evidence="2">Uncharacterized protein</fullName>
    </submittedName>
</protein>
<evidence type="ECO:0000256" key="1">
    <source>
        <dbReference type="SAM" id="MobiDB-lite"/>
    </source>
</evidence>
<dbReference type="Pfam" id="PF07173">
    <property type="entry name" value="GRDP-like"/>
    <property type="match status" value="1"/>
</dbReference>
<reference evidence="2 3" key="1">
    <citation type="submission" date="2015-09" db="EMBL/GenBank/DDBJ databases">
        <title>Draft genome of the parasitic nematode Teladorsagia circumcincta isolate WARC Sus (inbred).</title>
        <authorList>
            <person name="Mitreva M."/>
        </authorList>
    </citation>
    <scope>NUCLEOTIDE SEQUENCE [LARGE SCALE GENOMIC DNA]</scope>
    <source>
        <strain evidence="2 3">S</strain>
    </source>
</reference>
<dbReference type="PANTHER" id="PTHR34365:SF7">
    <property type="entry name" value="GLYCINE-RICH DOMAIN-CONTAINING PROTEIN 1"/>
    <property type="match status" value="1"/>
</dbReference>
<gene>
    <name evidence="2" type="ORF">TELCIR_20388</name>
</gene>
<accession>A0A2G9TL21</accession>
<evidence type="ECO:0000313" key="2">
    <source>
        <dbReference type="EMBL" id="PIO58182.1"/>
    </source>
</evidence>
<proteinExistence type="predicted"/>
<sequence length="162" mass="18738">REANFLRMIDRKAPLLYEPEVVNQAIRRYETCWLPMQTAHPDMNVIPPLDVHWVWHTHMLSPLHYQEASWARFTEACSVPVSALSSTGTLAKHQLRSWGAKRQLICDRISEGEQRAKTITGKEKRRRLADEGRVRGRCKGAKSAAKRETSKEKDECVMRKLD</sequence>
<dbReference type="EMBL" id="KZ370712">
    <property type="protein sequence ID" value="PIO58182.1"/>
    <property type="molecule type" value="Genomic_DNA"/>
</dbReference>
<dbReference type="OrthoDB" id="2684236at2759"/>
<feature type="non-terminal residue" evidence="2">
    <location>
        <position position="162"/>
    </location>
</feature>
<feature type="compositionally biased region" description="Basic and acidic residues" evidence="1">
    <location>
        <begin position="121"/>
        <end position="134"/>
    </location>
</feature>
<organism evidence="2 3">
    <name type="scientific">Teladorsagia circumcincta</name>
    <name type="common">Brown stomach worm</name>
    <name type="synonym">Ostertagia circumcincta</name>
    <dbReference type="NCBI Taxonomy" id="45464"/>
    <lineage>
        <taxon>Eukaryota</taxon>
        <taxon>Metazoa</taxon>
        <taxon>Ecdysozoa</taxon>
        <taxon>Nematoda</taxon>
        <taxon>Chromadorea</taxon>
        <taxon>Rhabditida</taxon>
        <taxon>Rhabditina</taxon>
        <taxon>Rhabditomorpha</taxon>
        <taxon>Strongyloidea</taxon>
        <taxon>Trichostrongylidae</taxon>
        <taxon>Teladorsagia</taxon>
    </lineage>
</organism>
<dbReference type="AlphaFoldDB" id="A0A2G9TL21"/>
<feature type="compositionally biased region" description="Basic and acidic residues" evidence="1">
    <location>
        <begin position="145"/>
        <end position="162"/>
    </location>
</feature>
<evidence type="ECO:0000313" key="3">
    <source>
        <dbReference type="Proteomes" id="UP000230423"/>
    </source>
</evidence>
<feature type="non-terminal residue" evidence="2">
    <location>
        <position position="1"/>
    </location>
</feature>
<name>A0A2G9TL21_TELCI</name>
<dbReference type="PANTHER" id="PTHR34365">
    <property type="entry name" value="ENOLASE (DUF1399)"/>
    <property type="match status" value="1"/>
</dbReference>
<feature type="region of interest" description="Disordered" evidence="1">
    <location>
        <begin position="121"/>
        <end position="162"/>
    </location>
</feature>